<keyword evidence="6" id="KW-0547">Nucleotide-binding</keyword>
<dbReference type="InterPro" id="IPR027417">
    <property type="entry name" value="P-loop_NTPase"/>
</dbReference>
<dbReference type="SMART" id="SM00129">
    <property type="entry name" value="KISc"/>
    <property type="match status" value="1"/>
</dbReference>
<evidence type="ECO:0000256" key="5">
    <source>
        <dbReference type="ARBA" id="ARBA00023212"/>
    </source>
</evidence>
<dbReference type="GO" id="GO:0005524">
    <property type="term" value="F:ATP binding"/>
    <property type="evidence" value="ECO:0007669"/>
    <property type="project" value="UniProtKB-UniRule"/>
</dbReference>
<dbReference type="AlphaFoldDB" id="T0R2P5"/>
<dbReference type="GO" id="GO:0003777">
    <property type="term" value="F:microtubule motor activity"/>
    <property type="evidence" value="ECO:0007669"/>
    <property type="project" value="InterPro"/>
</dbReference>
<dbReference type="EMBL" id="JH767134">
    <property type="protein sequence ID" value="EQC41231.1"/>
    <property type="molecule type" value="Genomic_DNA"/>
</dbReference>
<proteinExistence type="inferred from homology"/>
<name>T0R2P5_SAPDV</name>
<dbReference type="GO" id="GO:0005874">
    <property type="term" value="C:microtubule"/>
    <property type="evidence" value="ECO:0007669"/>
    <property type="project" value="UniProtKB-KW"/>
</dbReference>
<gene>
    <name evidence="8" type="ORF">SDRG_01206</name>
</gene>
<keyword evidence="3" id="KW-0493">Microtubule</keyword>
<evidence type="ECO:0000256" key="3">
    <source>
        <dbReference type="ARBA" id="ARBA00022701"/>
    </source>
</evidence>
<feature type="domain" description="Kinesin motor" evidence="7">
    <location>
        <begin position="52"/>
        <end position="368"/>
    </location>
</feature>
<sequence>MTDKGDTRKNLDKRTARTRHAAVFQEAIRELRESYAQDERIADAKRAKTTQYIDVYARVRPMLPHEVERGEYTTISCIDDQTMAVHDCLMHNDMVHKYIDTHAHSFTKVFDEHTPTPVVYSSAAKPLVEHALSGGEAVCMMYGQTGSGKTHTMLGFLTHLADDIFNEPDQAINFKAVELVGSKCVDLLHDRNKVLICESNSGDIELVHSESQLARSAAELLDLFQDATSNRTTEATQVNAVSSRSHLICFLQIVSSDGVASNGQLVLLDLAGSERKEDQYFTDKARHQETIDTNMAHLALKQCLLAMSQDPPGHIPYRNSALTRILKNHLWSTTKQSKTAVVVTASPIPTDTEHTLTSLIHARQMVESAPHVTRTTKEIIEDEISTVSLFKTWDAAQVQAWLPSIKKGALASYASNIKSVMTGAALLRYPPARFNMICNGNAEHGKWLSNAVKAHIAHEKKLDAERRARNRLSKAK</sequence>
<dbReference type="RefSeq" id="XP_008604945.1">
    <property type="nucleotide sequence ID" value="XM_008606723.1"/>
</dbReference>
<dbReference type="OrthoDB" id="3176171at2759"/>
<dbReference type="Gene3D" id="3.40.850.10">
    <property type="entry name" value="Kinesin motor domain"/>
    <property type="match status" value="1"/>
</dbReference>
<dbReference type="PANTHER" id="PTHR47971">
    <property type="entry name" value="KINESIN-RELATED PROTEIN 6"/>
    <property type="match status" value="1"/>
</dbReference>
<dbReference type="PANTHER" id="PTHR47971:SF8">
    <property type="entry name" value="KINESIN-LIKE PROTEIN"/>
    <property type="match status" value="1"/>
</dbReference>
<keyword evidence="5" id="KW-0206">Cytoskeleton</keyword>
<dbReference type="OMA" id="EYTTISC"/>
<dbReference type="PRINTS" id="PR00380">
    <property type="entry name" value="KINESINHEAVY"/>
</dbReference>
<protein>
    <recommendedName>
        <fullName evidence="7">Kinesin motor domain-containing protein</fullName>
    </recommendedName>
</protein>
<organism evidence="8 9">
    <name type="scientific">Saprolegnia diclina (strain VS20)</name>
    <dbReference type="NCBI Taxonomy" id="1156394"/>
    <lineage>
        <taxon>Eukaryota</taxon>
        <taxon>Sar</taxon>
        <taxon>Stramenopiles</taxon>
        <taxon>Oomycota</taxon>
        <taxon>Saprolegniomycetes</taxon>
        <taxon>Saprolegniales</taxon>
        <taxon>Saprolegniaceae</taxon>
        <taxon>Saprolegnia</taxon>
    </lineage>
</organism>
<dbReference type="GO" id="GO:0008017">
    <property type="term" value="F:microtubule binding"/>
    <property type="evidence" value="ECO:0007669"/>
    <property type="project" value="InterPro"/>
</dbReference>
<evidence type="ECO:0000256" key="1">
    <source>
        <dbReference type="ARBA" id="ARBA00004245"/>
    </source>
</evidence>
<evidence type="ECO:0000256" key="4">
    <source>
        <dbReference type="ARBA" id="ARBA00023175"/>
    </source>
</evidence>
<evidence type="ECO:0000259" key="7">
    <source>
        <dbReference type="PROSITE" id="PS50067"/>
    </source>
</evidence>
<keyword evidence="9" id="KW-1185">Reference proteome</keyword>
<dbReference type="STRING" id="1156394.T0R2P5"/>
<dbReference type="GO" id="GO:0007018">
    <property type="term" value="P:microtubule-based movement"/>
    <property type="evidence" value="ECO:0007669"/>
    <property type="project" value="InterPro"/>
</dbReference>
<evidence type="ECO:0000256" key="2">
    <source>
        <dbReference type="ARBA" id="ARBA00022490"/>
    </source>
</evidence>
<dbReference type="InterPro" id="IPR027640">
    <property type="entry name" value="Kinesin-like_fam"/>
</dbReference>
<dbReference type="GO" id="GO:0007019">
    <property type="term" value="P:microtubule depolymerization"/>
    <property type="evidence" value="ECO:0007669"/>
    <property type="project" value="TreeGrafter"/>
</dbReference>
<comment type="subcellular location">
    <subcellularLocation>
        <location evidence="1">Cytoplasm</location>
        <location evidence="1">Cytoskeleton</location>
    </subcellularLocation>
</comment>
<dbReference type="eggNOG" id="KOG0246">
    <property type="taxonomic scope" value="Eukaryota"/>
</dbReference>
<comment type="similarity">
    <text evidence="6">Belongs to the TRAFAC class myosin-kinesin ATPase superfamily. Kinesin family.</text>
</comment>
<dbReference type="VEuPathDB" id="FungiDB:SDRG_01206"/>
<reference evidence="8 9" key="1">
    <citation type="submission" date="2012-04" db="EMBL/GenBank/DDBJ databases">
        <title>The Genome Sequence of Saprolegnia declina VS20.</title>
        <authorList>
            <consortium name="The Broad Institute Genome Sequencing Platform"/>
            <person name="Russ C."/>
            <person name="Nusbaum C."/>
            <person name="Tyler B."/>
            <person name="van West P."/>
            <person name="Dieguez-Uribeondo J."/>
            <person name="de Bruijn I."/>
            <person name="Tripathy S."/>
            <person name="Jiang R."/>
            <person name="Young S.K."/>
            <person name="Zeng Q."/>
            <person name="Gargeya S."/>
            <person name="Fitzgerald M."/>
            <person name="Haas B."/>
            <person name="Abouelleil A."/>
            <person name="Alvarado L."/>
            <person name="Arachchi H.M."/>
            <person name="Berlin A."/>
            <person name="Chapman S.B."/>
            <person name="Goldberg J."/>
            <person name="Griggs A."/>
            <person name="Gujja S."/>
            <person name="Hansen M."/>
            <person name="Howarth C."/>
            <person name="Imamovic A."/>
            <person name="Larimer J."/>
            <person name="McCowen C."/>
            <person name="Montmayeur A."/>
            <person name="Murphy C."/>
            <person name="Neiman D."/>
            <person name="Pearson M."/>
            <person name="Priest M."/>
            <person name="Roberts A."/>
            <person name="Saif S."/>
            <person name="Shea T."/>
            <person name="Sisk P."/>
            <person name="Sykes S."/>
            <person name="Wortman J."/>
            <person name="Nusbaum C."/>
            <person name="Birren B."/>
        </authorList>
    </citation>
    <scope>NUCLEOTIDE SEQUENCE [LARGE SCALE GENOMIC DNA]</scope>
    <source>
        <strain evidence="8 9">VS20</strain>
    </source>
</reference>
<dbReference type="GeneID" id="19941933"/>
<evidence type="ECO:0000313" key="9">
    <source>
        <dbReference type="Proteomes" id="UP000030762"/>
    </source>
</evidence>
<keyword evidence="2" id="KW-0963">Cytoplasm</keyword>
<dbReference type="InterPro" id="IPR036961">
    <property type="entry name" value="Kinesin_motor_dom_sf"/>
</dbReference>
<evidence type="ECO:0000313" key="8">
    <source>
        <dbReference type="EMBL" id="EQC41231.1"/>
    </source>
</evidence>
<dbReference type="InterPro" id="IPR001752">
    <property type="entry name" value="Kinesin_motor_dom"/>
</dbReference>
<feature type="binding site" evidence="6">
    <location>
        <begin position="143"/>
        <end position="150"/>
    </location>
    <ligand>
        <name>ATP</name>
        <dbReference type="ChEBI" id="CHEBI:30616"/>
    </ligand>
</feature>
<dbReference type="Pfam" id="PF00225">
    <property type="entry name" value="Kinesin"/>
    <property type="match status" value="1"/>
</dbReference>
<keyword evidence="6" id="KW-0067">ATP-binding</keyword>
<accession>T0R2P5</accession>
<dbReference type="InParanoid" id="T0R2P5"/>
<dbReference type="SUPFAM" id="SSF52540">
    <property type="entry name" value="P-loop containing nucleoside triphosphate hydrolases"/>
    <property type="match status" value="1"/>
</dbReference>
<dbReference type="Proteomes" id="UP000030762">
    <property type="component" value="Unassembled WGS sequence"/>
</dbReference>
<dbReference type="PROSITE" id="PS50067">
    <property type="entry name" value="KINESIN_MOTOR_2"/>
    <property type="match status" value="1"/>
</dbReference>
<keyword evidence="4 6" id="KW-0505">Motor protein</keyword>
<evidence type="ECO:0000256" key="6">
    <source>
        <dbReference type="PROSITE-ProRule" id="PRU00283"/>
    </source>
</evidence>